<dbReference type="Proteomes" id="UP000671828">
    <property type="component" value="Chromosome"/>
</dbReference>
<name>A0A8T8HVN7_9PSEU</name>
<keyword evidence="4" id="KW-1185">Reference proteome</keyword>
<reference evidence="1 4" key="1">
    <citation type="submission" date="2021-01" db="EMBL/GenBank/DDBJ databases">
        <title>Sequencing the genomes of 1000 actinobacteria strains.</title>
        <authorList>
            <person name="Klenk H.-P."/>
        </authorList>
    </citation>
    <scope>NUCLEOTIDE SEQUENCE [LARGE SCALE GENOMIC DNA]</scope>
    <source>
        <strain evidence="1 4">DSM 44581</strain>
    </source>
</reference>
<dbReference type="Proteomes" id="UP001195724">
    <property type="component" value="Unassembled WGS sequence"/>
</dbReference>
<gene>
    <name evidence="2" type="ORF">J7S33_26085</name>
    <name evidence="1" type="ORF">JOE68_005034</name>
</gene>
<sequence length="59" mass="6348">MSVRTPIRPVVTPEDVAELVTAAVEPETEIADPPLYAKPASLLILLLLSPSTPKEPSKR</sequence>
<protein>
    <submittedName>
        <fullName evidence="2">Uncharacterized protein</fullName>
    </submittedName>
</protein>
<proteinExistence type="predicted"/>
<evidence type="ECO:0000313" key="3">
    <source>
        <dbReference type="Proteomes" id="UP000671828"/>
    </source>
</evidence>
<dbReference type="EMBL" id="CP072788">
    <property type="protein sequence ID" value="QTR02536.1"/>
    <property type="molecule type" value="Genomic_DNA"/>
</dbReference>
<accession>A0A8T8HVN7</accession>
<evidence type="ECO:0000313" key="1">
    <source>
        <dbReference type="EMBL" id="MBM7814169.1"/>
    </source>
</evidence>
<evidence type="ECO:0000313" key="2">
    <source>
        <dbReference type="EMBL" id="QTR02536.1"/>
    </source>
</evidence>
<organism evidence="2 3">
    <name type="scientific">Saccharothrix algeriensis</name>
    <dbReference type="NCBI Taxonomy" id="173560"/>
    <lineage>
        <taxon>Bacteria</taxon>
        <taxon>Bacillati</taxon>
        <taxon>Actinomycetota</taxon>
        <taxon>Actinomycetes</taxon>
        <taxon>Pseudonocardiales</taxon>
        <taxon>Pseudonocardiaceae</taxon>
        <taxon>Saccharothrix</taxon>
    </lineage>
</organism>
<reference evidence="2" key="2">
    <citation type="submission" date="2021-04" db="EMBL/GenBank/DDBJ databases">
        <title>Saccharothrix algeriensis WGS.</title>
        <authorList>
            <person name="Stuskova K."/>
            <person name="Hakalova E."/>
            <person name="Tebbal A.B."/>
            <person name="Eichmeier A."/>
        </authorList>
    </citation>
    <scope>NUCLEOTIDE SEQUENCE</scope>
    <source>
        <strain evidence="2">NRRL B-24137</strain>
    </source>
</reference>
<dbReference type="AlphaFoldDB" id="A0A8T8HVN7"/>
<dbReference type="EMBL" id="JAFBCL010000001">
    <property type="protein sequence ID" value="MBM7814169.1"/>
    <property type="molecule type" value="Genomic_DNA"/>
</dbReference>
<evidence type="ECO:0000313" key="4">
    <source>
        <dbReference type="Proteomes" id="UP001195724"/>
    </source>
</evidence>
<dbReference type="RefSeq" id="WP_204844709.1">
    <property type="nucleotide sequence ID" value="NZ_JAFBCL010000001.1"/>
</dbReference>